<dbReference type="EMBL" id="LNYU01000091">
    <property type="protein sequence ID" value="KTD53503.1"/>
    <property type="molecule type" value="Genomic_DNA"/>
</dbReference>
<dbReference type="AlphaFoldDB" id="A0A0W0Y9Y2"/>
<comment type="caution">
    <text evidence="1">The sequence shown here is derived from an EMBL/GenBank/DDBJ whole genome shotgun (WGS) entry which is preliminary data.</text>
</comment>
<organism evidence="1 2">
    <name type="scientific">Legionella santicrucis</name>
    <dbReference type="NCBI Taxonomy" id="45074"/>
    <lineage>
        <taxon>Bacteria</taxon>
        <taxon>Pseudomonadati</taxon>
        <taxon>Pseudomonadota</taxon>
        <taxon>Gammaproteobacteria</taxon>
        <taxon>Legionellales</taxon>
        <taxon>Legionellaceae</taxon>
        <taxon>Legionella</taxon>
    </lineage>
</organism>
<dbReference type="RefSeq" id="WP_058515794.1">
    <property type="nucleotide sequence ID" value="NZ_CAAAIH010000006.1"/>
</dbReference>
<evidence type="ECO:0000313" key="1">
    <source>
        <dbReference type="EMBL" id="KTD53503.1"/>
    </source>
</evidence>
<accession>A0A0W0Y9Y2</accession>
<dbReference type="Proteomes" id="UP000054703">
    <property type="component" value="Unassembled WGS sequence"/>
</dbReference>
<dbReference type="OrthoDB" id="5647777at2"/>
<protein>
    <submittedName>
        <fullName evidence="1">Uncharacterized protein</fullName>
    </submittedName>
</protein>
<reference evidence="1 2" key="1">
    <citation type="submission" date="2015-11" db="EMBL/GenBank/DDBJ databases">
        <title>Genomic analysis of 38 Legionella species identifies large and diverse effector repertoires.</title>
        <authorList>
            <person name="Burstein D."/>
            <person name="Amaro F."/>
            <person name="Zusman T."/>
            <person name="Lifshitz Z."/>
            <person name="Cohen O."/>
            <person name="Gilbert J.A."/>
            <person name="Pupko T."/>
            <person name="Shuman H.A."/>
            <person name="Segal G."/>
        </authorList>
    </citation>
    <scope>NUCLEOTIDE SEQUENCE [LARGE SCALE GENOMIC DNA]</scope>
    <source>
        <strain evidence="1 2">SC-63-C7</strain>
    </source>
</reference>
<gene>
    <name evidence="1" type="ORF">Lsan_3913</name>
</gene>
<evidence type="ECO:0000313" key="2">
    <source>
        <dbReference type="Proteomes" id="UP000054703"/>
    </source>
</evidence>
<keyword evidence="2" id="KW-1185">Reference proteome</keyword>
<name>A0A0W0Y9Y2_9GAMM</name>
<proteinExistence type="predicted"/>
<sequence>MFSRILTSGSSAALRYNAQRITAYFVNGAPSRGISTYASQRFDQEWTNPEKQDIAKTITLATIVSTTHTLRELAETQPPLAPGKIVHSSVVYAHGSTYGQPCAVDKIFAVCPEHLLLMRTAIGILRNPNPNIEQISYIIAAELGKELSKLDPKTLGSLFELGSNVKESRSKDMIEDQSELIRILTGEKKVSPQQLSRVLEFVLSPLGMIANTFGGPRCKVANAKKEQRDIGDLEQFMENVMMPSLSRYHVPYIKAPGSPYSHLQMQQYAQGAPITEEERVTINHYLECCSRKGSPLPEIPQLRSVIVKDPKGRTIHLHDHMNLPHFFDVSGTTGAVMQASLGLLDKAGKLELVDGPNGTINLGMTLVGCNFYKQGYHNYYEVLPALHWVNHNVWKQPFVEMTPTELLQAVPESLKECVDPQSPMAPKVGDTLDLVTEHFALHYELYKENLLTSEKDKEQSLSSPGLGGSDKD</sequence>
<dbReference type="PATRIC" id="fig|45074.5.peg.4202"/>